<dbReference type="GO" id="GO:0009873">
    <property type="term" value="P:ethylene-activated signaling pathway"/>
    <property type="evidence" value="ECO:0007669"/>
    <property type="project" value="UniProtKB-KW"/>
</dbReference>
<organism evidence="10 11">
    <name type="scientific">Herrania umbratica</name>
    <dbReference type="NCBI Taxonomy" id="108875"/>
    <lineage>
        <taxon>Eukaryota</taxon>
        <taxon>Viridiplantae</taxon>
        <taxon>Streptophyta</taxon>
        <taxon>Embryophyta</taxon>
        <taxon>Tracheophyta</taxon>
        <taxon>Spermatophyta</taxon>
        <taxon>Magnoliopsida</taxon>
        <taxon>eudicotyledons</taxon>
        <taxon>Gunneridae</taxon>
        <taxon>Pentapetalae</taxon>
        <taxon>rosids</taxon>
        <taxon>malvids</taxon>
        <taxon>Malvales</taxon>
        <taxon>Malvaceae</taxon>
        <taxon>Byttnerioideae</taxon>
        <taxon>Herrania</taxon>
    </lineage>
</organism>
<dbReference type="Pfam" id="PF00847">
    <property type="entry name" value="AP2"/>
    <property type="match status" value="1"/>
</dbReference>
<dbReference type="Proteomes" id="UP000504621">
    <property type="component" value="Unplaced"/>
</dbReference>
<evidence type="ECO:0000259" key="9">
    <source>
        <dbReference type="PROSITE" id="PS51032"/>
    </source>
</evidence>
<dbReference type="SUPFAM" id="SSF54171">
    <property type="entry name" value="DNA-binding domain"/>
    <property type="match status" value="1"/>
</dbReference>
<evidence type="ECO:0000256" key="2">
    <source>
        <dbReference type="ARBA" id="ARBA00022745"/>
    </source>
</evidence>
<keyword evidence="7" id="KW-0539">Nucleus</keyword>
<evidence type="ECO:0000256" key="3">
    <source>
        <dbReference type="ARBA" id="ARBA00023015"/>
    </source>
</evidence>
<evidence type="ECO:0000256" key="6">
    <source>
        <dbReference type="ARBA" id="ARBA00023163"/>
    </source>
</evidence>
<evidence type="ECO:0000256" key="7">
    <source>
        <dbReference type="ARBA" id="ARBA00023242"/>
    </source>
</evidence>
<evidence type="ECO:0000256" key="1">
    <source>
        <dbReference type="ARBA" id="ARBA00004123"/>
    </source>
</evidence>
<evidence type="ECO:0000256" key="8">
    <source>
        <dbReference type="ARBA" id="ARBA00024343"/>
    </source>
</evidence>
<evidence type="ECO:0000256" key="4">
    <source>
        <dbReference type="ARBA" id="ARBA00023125"/>
    </source>
</evidence>
<keyword evidence="3" id="KW-0805">Transcription regulation</keyword>
<dbReference type="InterPro" id="IPR016177">
    <property type="entry name" value="DNA-bd_dom_sf"/>
</dbReference>
<dbReference type="Gene3D" id="3.30.730.10">
    <property type="entry name" value="AP2/ERF domain"/>
    <property type="match status" value="1"/>
</dbReference>
<keyword evidence="2" id="KW-0936">Ethylene signaling pathway</keyword>
<dbReference type="SMART" id="SM00380">
    <property type="entry name" value="AP2"/>
    <property type="match status" value="1"/>
</dbReference>
<feature type="domain" description="AP2/ERF" evidence="9">
    <location>
        <begin position="170"/>
        <end position="228"/>
    </location>
</feature>
<dbReference type="PANTHER" id="PTHR31190">
    <property type="entry name" value="DNA-BINDING DOMAIN"/>
    <property type="match status" value="1"/>
</dbReference>
<keyword evidence="10" id="KW-1185">Reference proteome</keyword>
<keyword evidence="4" id="KW-0238">DNA-binding</keyword>
<dbReference type="PANTHER" id="PTHR31190:SF499">
    <property type="entry name" value="ETHYLENE-RESPONSIVE TRANSCRIPTION FACTOR ERF105"/>
    <property type="match status" value="1"/>
</dbReference>
<dbReference type="InterPro" id="IPR044808">
    <property type="entry name" value="ERF_plant"/>
</dbReference>
<evidence type="ECO:0000313" key="10">
    <source>
        <dbReference type="Proteomes" id="UP000504621"/>
    </source>
</evidence>
<dbReference type="GO" id="GO:0005634">
    <property type="term" value="C:nucleus"/>
    <property type="evidence" value="ECO:0007669"/>
    <property type="project" value="UniProtKB-SubCell"/>
</dbReference>
<evidence type="ECO:0000256" key="5">
    <source>
        <dbReference type="ARBA" id="ARBA00023159"/>
    </source>
</evidence>
<name>A0A6J1AK25_9ROSI</name>
<dbReference type="InterPro" id="IPR036955">
    <property type="entry name" value="AP2/ERF_dom_sf"/>
</dbReference>
<dbReference type="InterPro" id="IPR001471">
    <property type="entry name" value="AP2/ERF_dom"/>
</dbReference>
<dbReference type="RefSeq" id="XP_021287220.1">
    <property type="nucleotide sequence ID" value="XM_021431545.1"/>
</dbReference>
<proteinExistence type="inferred from homology"/>
<dbReference type="OrthoDB" id="674504at2759"/>
<dbReference type="CDD" id="cd00018">
    <property type="entry name" value="AP2"/>
    <property type="match status" value="1"/>
</dbReference>
<sequence>MLSLPALWTKPKTNNKFQTSPTLESKGCQFPGPLPMWGKHERFLPHINISLPLPTSSAFINPLYSEKMGTIEESTTLEFIRQHLLGDFASADAFISSLDFGLSQLQPSIKPENPIPELEHDSPISDPNNQILEIFSCNVKPEVMDLESPSSIISGSNLEPKVSPCEERRHYRGVRRRPWGKFAAEIRDPSRKGSRVWLGTFESDVDAAKAYDCAAFKMRGHKAILNFPLEAGEAGPPASTGRKRRRVKGIKLPECDVMSPESIELAWEVKEEEGELDYQNPTVTVN</sequence>
<dbReference type="PRINTS" id="PR00367">
    <property type="entry name" value="ETHRSPELEMNT"/>
</dbReference>
<dbReference type="AlphaFoldDB" id="A0A6J1AK25"/>
<reference evidence="11" key="1">
    <citation type="submission" date="2025-08" db="UniProtKB">
        <authorList>
            <consortium name="RefSeq"/>
        </authorList>
    </citation>
    <scope>IDENTIFICATION</scope>
    <source>
        <tissue evidence="11">Leaf</tissue>
    </source>
</reference>
<keyword evidence="5" id="KW-0010">Activator</keyword>
<comment type="similarity">
    <text evidence="8">Belongs to the AP2/ERF transcription factor family. ERF subfamily.</text>
</comment>
<dbReference type="GO" id="GO:0006950">
    <property type="term" value="P:response to stress"/>
    <property type="evidence" value="ECO:0007669"/>
    <property type="project" value="UniProtKB-ARBA"/>
</dbReference>
<dbReference type="PROSITE" id="PS51032">
    <property type="entry name" value="AP2_ERF"/>
    <property type="match status" value="1"/>
</dbReference>
<dbReference type="GO" id="GO:0000976">
    <property type="term" value="F:transcription cis-regulatory region binding"/>
    <property type="evidence" value="ECO:0007669"/>
    <property type="project" value="UniProtKB-ARBA"/>
</dbReference>
<protein>
    <submittedName>
        <fullName evidence="11">Ethylene-responsive transcription factor ERF107-like</fullName>
    </submittedName>
</protein>
<dbReference type="FunFam" id="3.30.730.10:FF:000001">
    <property type="entry name" value="Ethylene-responsive transcription factor 2"/>
    <property type="match status" value="1"/>
</dbReference>
<dbReference type="GeneID" id="110418741"/>
<gene>
    <name evidence="11" type="primary">LOC110418741</name>
</gene>
<evidence type="ECO:0000313" key="11">
    <source>
        <dbReference type="RefSeq" id="XP_021287220.1"/>
    </source>
</evidence>
<keyword evidence="6" id="KW-0804">Transcription</keyword>
<accession>A0A6J1AK25</accession>
<comment type="subcellular location">
    <subcellularLocation>
        <location evidence="1">Nucleus</location>
    </subcellularLocation>
</comment>
<dbReference type="GO" id="GO:0003700">
    <property type="term" value="F:DNA-binding transcription factor activity"/>
    <property type="evidence" value="ECO:0007669"/>
    <property type="project" value="InterPro"/>
</dbReference>